<dbReference type="InParanoid" id="F4RD17"/>
<feature type="region of interest" description="Disordered" evidence="1">
    <location>
        <begin position="16"/>
        <end position="62"/>
    </location>
</feature>
<evidence type="ECO:0000313" key="3">
    <source>
        <dbReference type="Proteomes" id="UP000001072"/>
    </source>
</evidence>
<evidence type="ECO:0000313" key="2">
    <source>
        <dbReference type="EMBL" id="EGG09822.1"/>
    </source>
</evidence>
<accession>F4RD17</accession>
<evidence type="ECO:0000256" key="1">
    <source>
        <dbReference type="SAM" id="MobiDB-lite"/>
    </source>
</evidence>
<dbReference type="VEuPathDB" id="FungiDB:MELLADRAFT_71174"/>
<feature type="compositionally biased region" description="Polar residues" evidence="1">
    <location>
        <begin position="427"/>
        <end position="443"/>
    </location>
</feature>
<gene>
    <name evidence="2" type="ORF">MELLADRAFT_71174</name>
</gene>
<feature type="region of interest" description="Disordered" evidence="1">
    <location>
        <begin position="113"/>
        <end position="372"/>
    </location>
</feature>
<feature type="compositionally biased region" description="Basic and acidic residues" evidence="1">
    <location>
        <begin position="263"/>
        <end position="282"/>
    </location>
</feature>
<reference evidence="3" key="1">
    <citation type="journal article" date="2011" name="Proc. Natl. Acad. Sci. U.S.A.">
        <title>Obligate biotrophy features unraveled by the genomic analysis of rust fungi.</title>
        <authorList>
            <person name="Duplessis S."/>
            <person name="Cuomo C.A."/>
            <person name="Lin Y.-C."/>
            <person name="Aerts A."/>
            <person name="Tisserant E."/>
            <person name="Veneault-Fourrey C."/>
            <person name="Joly D.L."/>
            <person name="Hacquard S."/>
            <person name="Amselem J."/>
            <person name="Cantarel B.L."/>
            <person name="Chiu R."/>
            <person name="Coutinho P.M."/>
            <person name="Feau N."/>
            <person name="Field M."/>
            <person name="Frey P."/>
            <person name="Gelhaye E."/>
            <person name="Goldberg J."/>
            <person name="Grabherr M.G."/>
            <person name="Kodira C.D."/>
            <person name="Kohler A."/>
            <person name="Kuees U."/>
            <person name="Lindquist E.A."/>
            <person name="Lucas S.M."/>
            <person name="Mago R."/>
            <person name="Mauceli E."/>
            <person name="Morin E."/>
            <person name="Murat C."/>
            <person name="Pangilinan J.L."/>
            <person name="Park R."/>
            <person name="Pearson M."/>
            <person name="Quesneville H."/>
            <person name="Rouhier N."/>
            <person name="Sakthikumar S."/>
            <person name="Salamov A.A."/>
            <person name="Schmutz J."/>
            <person name="Selles B."/>
            <person name="Shapiro H."/>
            <person name="Tanguay P."/>
            <person name="Tuskan G.A."/>
            <person name="Henrissat B."/>
            <person name="Van de Peer Y."/>
            <person name="Rouze P."/>
            <person name="Ellis J.G."/>
            <person name="Dodds P.N."/>
            <person name="Schein J.E."/>
            <person name="Zhong S."/>
            <person name="Hamelin R.C."/>
            <person name="Grigoriev I.V."/>
            <person name="Szabo L.J."/>
            <person name="Martin F."/>
        </authorList>
    </citation>
    <scope>NUCLEOTIDE SEQUENCE [LARGE SCALE GENOMIC DNA]</scope>
    <source>
        <strain evidence="3">98AG31 / pathotype 3-4-7</strain>
    </source>
</reference>
<organism evidence="3">
    <name type="scientific">Melampsora larici-populina (strain 98AG31 / pathotype 3-4-7)</name>
    <name type="common">Poplar leaf rust fungus</name>
    <dbReference type="NCBI Taxonomy" id="747676"/>
    <lineage>
        <taxon>Eukaryota</taxon>
        <taxon>Fungi</taxon>
        <taxon>Dikarya</taxon>
        <taxon>Basidiomycota</taxon>
        <taxon>Pucciniomycotina</taxon>
        <taxon>Pucciniomycetes</taxon>
        <taxon>Pucciniales</taxon>
        <taxon>Melampsoraceae</taxon>
        <taxon>Melampsora</taxon>
    </lineage>
</organism>
<dbReference type="Proteomes" id="UP000001072">
    <property type="component" value="Unassembled WGS sequence"/>
</dbReference>
<feature type="compositionally biased region" description="Low complexity" evidence="1">
    <location>
        <begin position="167"/>
        <end position="184"/>
    </location>
</feature>
<proteinExistence type="predicted"/>
<feature type="compositionally biased region" description="Polar residues" evidence="1">
    <location>
        <begin position="189"/>
        <end position="203"/>
    </location>
</feature>
<keyword evidence="3" id="KW-1185">Reference proteome</keyword>
<protein>
    <submittedName>
        <fullName evidence="2">Uncharacterized protein</fullName>
    </submittedName>
</protein>
<dbReference type="OrthoDB" id="2502236at2759"/>
<sequence length="449" mass="49946">MAFNSIIQRFRSHYNQKSNCKKTNSSRSNPIKRNPSNSNRKPFSKKHTITSQSQPSSIPIPISNQPILSSNFVEEHLNSSTLPLPPLSSSHNHSSLSLNTNSLTSKVVPTITNISRTAPSTPVTAKSSHIPHHTDHLETSSHLINSSSTSHLSHLSNPNHSHHDSSSSELSSPTSPTATSVPSHDSTHSFKVTKNTKRPTSQSRVKDELISKDLDELNTKLRPQASKSNSFWKRMSKSSTLMQINKKSSNESTDKLDMISQREQPDPTKQIDQENVQSERVKSTSNFNEMGLNSQTLGSEPHLTPQSSLNPNQPIINLTGVGTRNRNSFQKLPTSSSYTELSNHKRHSRPLSNYSPINSSPLSTQTSLHQDQDFSKLQRPTLRNMDKRSSYSSNRLSIIPDGSLTSSDDLMKLLRGPSPYPMEAQPQFFSNSAPNSRPVSRQSRLIHEI</sequence>
<feature type="compositionally biased region" description="Polar residues" evidence="1">
    <location>
        <begin position="283"/>
        <end position="341"/>
    </location>
</feature>
<feature type="compositionally biased region" description="Polar residues" evidence="1">
    <location>
        <begin position="350"/>
        <end position="369"/>
    </location>
</feature>
<feature type="compositionally biased region" description="Polar residues" evidence="1">
    <location>
        <begin position="16"/>
        <end position="41"/>
    </location>
</feature>
<dbReference type="EMBL" id="GL883096">
    <property type="protein sequence ID" value="EGG09822.1"/>
    <property type="molecule type" value="Genomic_DNA"/>
</dbReference>
<dbReference type="GeneID" id="18931747"/>
<name>F4RD17_MELLP</name>
<feature type="compositionally biased region" description="Basic and acidic residues" evidence="1">
    <location>
        <begin position="248"/>
        <end position="257"/>
    </location>
</feature>
<feature type="compositionally biased region" description="Low complexity" evidence="1">
    <location>
        <begin position="140"/>
        <end position="159"/>
    </location>
</feature>
<dbReference type="AlphaFoldDB" id="F4RD17"/>
<dbReference type="KEGG" id="mlr:MELLADRAFT_71174"/>
<feature type="region of interest" description="Disordered" evidence="1">
    <location>
        <begin position="415"/>
        <end position="449"/>
    </location>
</feature>
<feature type="compositionally biased region" description="Polar residues" evidence="1">
    <location>
        <begin position="225"/>
        <end position="247"/>
    </location>
</feature>
<feature type="compositionally biased region" description="Basic and acidic residues" evidence="1">
    <location>
        <begin position="204"/>
        <end position="219"/>
    </location>
</feature>
<feature type="compositionally biased region" description="Low complexity" evidence="1">
    <location>
        <begin position="51"/>
        <end position="62"/>
    </location>
</feature>
<dbReference type="RefSeq" id="XP_007406876.1">
    <property type="nucleotide sequence ID" value="XM_007406814.1"/>
</dbReference>
<dbReference type="HOGENOM" id="CLU_609852_0_0_1"/>
<feature type="compositionally biased region" description="Polar residues" evidence="1">
    <location>
        <begin position="113"/>
        <end position="127"/>
    </location>
</feature>